<gene>
    <name evidence="1" type="ORF">HNR50_002722</name>
</gene>
<dbReference type="AlphaFoldDB" id="A0A841RDX7"/>
<reference evidence="1 2" key="1">
    <citation type="submission" date="2020-08" db="EMBL/GenBank/DDBJ databases">
        <title>Genomic Encyclopedia of Type Strains, Phase IV (KMG-IV): sequencing the most valuable type-strain genomes for metagenomic binning, comparative biology and taxonomic classification.</title>
        <authorList>
            <person name="Goeker M."/>
        </authorList>
    </citation>
    <scope>NUCLEOTIDE SEQUENCE [LARGE SCALE GENOMIC DNA]</scope>
    <source>
        <strain evidence="1 2">DSM 2461</strain>
    </source>
</reference>
<organism evidence="1 2">
    <name type="scientific">Spirochaeta isovalerica</name>
    <dbReference type="NCBI Taxonomy" id="150"/>
    <lineage>
        <taxon>Bacteria</taxon>
        <taxon>Pseudomonadati</taxon>
        <taxon>Spirochaetota</taxon>
        <taxon>Spirochaetia</taxon>
        <taxon>Spirochaetales</taxon>
        <taxon>Spirochaetaceae</taxon>
        <taxon>Spirochaeta</taxon>
    </lineage>
</organism>
<comment type="caution">
    <text evidence="1">The sequence shown here is derived from an EMBL/GenBank/DDBJ whole genome shotgun (WGS) entry which is preliminary data.</text>
</comment>
<evidence type="ECO:0000313" key="1">
    <source>
        <dbReference type="EMBL" id="MBB6481049.1"/>
    </source>
</evidence>
<sequence length="122" mass="14089">MKKNRRSERHKAEKFQTRAQYLLENFTWDTEERILLDVMAQGTLSMSDAREASWMEVKRGLDLVIIKGVELKLSEESLAAFDKAMSELVDFSGEEIDPRNTLHKIFSHETGKNISKELAQTD</sequence>
<proteinExistence type="predicted"/>
<protein>
    <submittedName>
        <fullName evidence="1">Uncharacterized protein</fullName>
    </submittedName>
</protein>
<name>A0A841RDX7_9SPIO</name>
<keyword evidence="2" id="KW-1185">Reference proteome</keyword>
<dbReference type="RefSeq" id="WP_184747295.1">
    <property type="nucleotide sequence ID" value="NZ_JACHGJ010000005.1"/>
</dbReference>
<dbReference type="EMBL" id="JACHGJ010000005">
    <property type="protein sequence ID" value="MBB6481049.1"/>
    <property type="molecule type" value="Genomic_DNA"/>
</dbReference>
<evidence type="ECO:0000313" key="2">
    <source>
        <dbReference type="Proteomes" id="UP000587760"/>
    </source>
</evidence>
<accession>A0A841RDX7</accession>
<dbReference type="Proteomes" id="UP000587760">
    <property type="component" value="Unassembled WGS sequence"/>
</dbReference>